<feature type="transmembrane region" description="Helical" evidence="1">
    <location>
        <begin position="31"/>
        <end position="50"/>
    </location>
</feature>
<protein>
    <submittedName>
        <fullName evidence="2">Uncharacterized protein</fullName>
    </submittedName>
</protein>
<sequence length="51" mass="5532">MMILLSFLLPAVAYSTLLVWTATRPSPVARVISAALTFASLMAAIWLSFFA</sequence>
<comment type="caution">
    <text evidence="2">The sequence shown here is derived from an EMBL/GenBank/DDBJ whole genome shotgun (WGS) entry which is preliminary data.</text>
</comment>
<reference evidence="2 3" key="1">
    <citation type="submission" date="2023-11" db="EMBL/GenBank/DDBJ databases">
        <authorList>
            <person name="Ouyang M.-Y."/>
        </authorList>
    </citation>
    <scope>NUCLEOTIDE SEQUENCE [LARGE SCALE GENOMIC DNA]</scope>
    <source>
        <strain evidence="2 3">OY6</strain>
    </source>
</reference>
<name>A0ABU4UFK9_9GAMM</name>
<gene>
    <name evidence="2" type="ORF">QLH52_13375</name>
</gene>
<organism evidence="2 3">
    <name type="scientific">Methylomonas defluvii</name>
    <dbReference type="NCBI Taxonomy" id="3045149"/>
    <lineage>
        <taxon>Bacteria</taxon>
        <taxon>Pseudomonadati</taxon>
        <taxon>Pseudomonadota</taxon>
        <taxon>Gammaproteobacteria</taxon>
        <taxon>Methylococcales</taxon>
        <taxon>Methylococcaceae</taxon>
        <taxon>Methylomonas</taxon>
    </lineage>
</organism>
<keyword evidence="1" id="KW-0472">Membrane</keyword>
<dbReference type="Proteomes" id="UP001284537">
    <property type="component" value="Unassembled WGS sequence"/>
</dbReference>
<keyword evidence="1" id="KW-0812">Transmembrane</keyword>
<evidence type="ECO:0000313" key="3">
    <source>
        <dbReference type="Proteomes" id="UP001284537"/>
    </source>
</evidence>
<dbReference type="RefSeq" id="WP_171697586.1">
    <property type="nucleotide sequence ID" value="NZ_JAXARY010000011.1"/>
</dbReference>
<evidence type="ECO:0000313" key="2">
    <source>
        <dbReference type="EMBL" id="MDX8128282.1"/>
    </source>
</evidence>
<dbReference type="EMBL" id="JAXARY010000011">
    <property type="protein sequence ID" value="MDX8128282.1"/>
    <property type="molecule type" value="Genomic_DNA"/>
</dbReference>
<proteinExistence type="predicted"/>
<evidence type="ECO:0000256" key="1">
    <source>
        <dbReference type="SAM" id="Phobius"/>
    </source>
</evidence>
<accession>A0ABU4UFK9</accession>
<keyword evidence="1" id="KW-1133">Transmembrane helix</keyword>
<keyword evidence="3" id="KW-1185">Reference proteome</keyword>